<organism evidence="3">
    <name type="scientific">Brachypodium distachyon</name>
    <name type="common">Purple false brome</name>
    <name type="synonym">Trachynia distachya</name>
    <dbReference type="NCBI Taxonomy" id="15368"/>
    <lineage>
        <taxon>Eukaryota</taxon>
        <taxon>Viridiplantae</taxon>
        <taxon>Streptophyta</taxon>
        <taxon>Embryophyta</taxon>
        <taxon>Tracheophyta</taxon>
        <taxon>Spermatophyta</taxon>
        <taxon>Magnoliopsida</taxon>
        <taxon>Liliopsida</taxon>
        <taxon>Poales</taxon>
        <taxon>Poaceae</taxon>
        <taxon>BOP clade</taxon>
        <taxon>Pooideae</taxon>
        <taxon>Stipodae</taxon>
        <taxon>Brachypodieae</taxon>
        <taxon>Brachypodium</taxon>
    </lineage>
</organism>
<reference evidence="3" key="2">
    <citation type="submission" date="2017-06" db="EMBL/GenBank/DDBJ databases">
        <title>WGS assembly of Brachypodium distachyon.</title>
        <authorList>
            <consortium name="The International Brachypodium Initiative"/>
            <person name="Lucas S."/>
            <person name="Harmon-Smith M."/>
            <person name="Lail K."/>
            <person name="Tice H."/>
            <person name="Grimwood J."/>
            <person name="Bruce D."/>
            <person name="Barry K."/>
            <person name="Shu S."/>
            <person name="Lindquist E."/>
            <person name="Wang M."/>
            <person name="Pitluck S."/>
            <person name="Vogel J.P."/>
            <person name="Garvin D.F."/>
            <person name="Mockler T.C."/>
            <person name="Schmutz J."/>
            <person name="Rokhsar D."/>
            <person name="Bevan M.W."/>
        </authorList>
    </citation>
    <scope>NUCLEOTIDE SEQUENCE</scope>
    <source>
        <strain evidence="3">Bd21</strain>
    </source>
</reference>
<dbReference type="InterPro" id="IPR045005">
    <property type="entry name" value="BPM1-6"/>
</dbReference>
<dbReference type="Pfam" id="PF00651">
    <property type="entry name" value="BTB"/>
    <property type="match status" value="1"/>
</dbReference>
<feature type="domain" description="BTB" evidence="2">
    <location>
        <begin position="39"/>
        <end position="108"/>
    </location>
</feature>
<dbReference type="SMART" id="SM00225">
    <property type="entry name" value="BTB"/>
    <property type="match status" value="1"/>
</dbReference>
<protein>
    <recommendedName>
        <fullName evidence="2">BTB domain-containing protein</fullName>
    </recommendedName>
</protein>
<name>A0A2K2D2E3_BRADI</name>
<gene>
    <name evidence="4" type="primary">LOC112272020</name>
    <name evidence="3" type="ORF">BRADI_3g40733v3</name>
</gene>
<evidence type="ECO:0000313" key="3">
    <source>
        <dbReference type="EMBL" id="PNT68449.1"/>
    </source>
</evidence>
<evidence type="ECO:0000259" key="2">
    <source>
        <dbReference type="PROSITE" id="PS50097"/>
    </source>
</evidence>
<dbReference type="Gene3D" id="3.30.710.10">
    <property type="entry name" value="Potassium Channel Kv1.1, Chain A"/>
    <property type="match status" value="1"/>
</dbReference>
<dbReference type="RefSeq" id="XP_024318279.1">
    <property type="nucleotide sequence ID" value="XM_024462511.1"/>
</dbReference>
<dbReference type="PROSITE" id="PS50097">
    <property type="entry name" value="BTB"/>
    <property type="match status" value="1"/>
</dbReference>
<reference evidence="4" key="3">
    <citation type="submission" date="2018-08" db="UniProtKB">
        <authorList>
            <consortium name="EnsemblPlants"/>
        </authorList>
    </citation>
    <scope>IDENTIFICATION</scope>
    <source>
        <strain evidence="4">cv. Bd21</strain>
    </source>
</reference>
<dbReference type="EnsemblPlants" id="PNT68449">
    <property type="protein sequence ID" value="PNT68449"/>
    <property type="gene ID" value="BRADI_3g40733v3"/>
</dbReference>
<evidence type="ECO:0000313" key="4">
    <source>
        <dbReference type="EnsemblPlants" id="PNT68449"/>
    </source>
</evidence>
<keyword evidence="5" id="KW-1185">Reference proteome</keyword>
<dbReference type="InterPro" id="IPR000210">
    <property type="entry name" value="BTB/POZ_dom"/>
</dbReference>
<dbReference type="AlphaFoldDB" id="A0A2K2D2E3"/>
<evidence type="ECO:0000256" key="1">
    <source>
        <dbReference type="ARBA" id="ARBA00004906"/>
    </source>
</evidence>
<sequence length="136" mass="14972">MALISQGLAMEQVRIQAAEPKRRPAVNTIIWAACWTPRADVSFSVGGEMFRAHRAVLAAWSPVFKEELFGSGSRKSETTQRVTVQDTDPVTFGALLRFAYTDSLAPTGRELLGENPLMVGLFGVCWLQPTGMRWTG</sequence>
<evidence type="ECO:0000313" key="5">
    <source>
        <dbReference type="Proteomes" id="UP000008810"/>
    </source>
</evidence>
<comment type="pathway">
    <text evidence="1">Protein modification; protein ubiquitination.</text>
</comment>
<dbReference type="GeneID" id="112272020"/>
<reference evidence="3 4" key="1">
    <citation type="journal article" date="2010" name="Nature">
        <title>Genome sequencing and analysis of the model grass Brachypodium distachyon.</title>
        <authorList>
            <consortium name="International Brachypodium Initiative"/>
        </authorList>
    </citation>
    <scope>NUCLEOTIDE SEQUENCE [LARGE SCALE GENOMIC DNA]</scope>
    <source>
        <strain evidence="3">Bd21</strain>
        <strain evidence="4">cv. Bd21</strain>
    </source>
</reference>
<dbReference type="Proteomes" id="UP000008810">
    <property type="component" value="Chromosome 3"/>
</dbReference>
<dbReference type="PANTHER" id="PTHR26379:SF446">
    <property type="entry name" value="BTB_POZ AND MATH DOMAIN-CONTAINING PROTEIN 1"/>
    <property type="match status" value="1"/>
</dbReference>
<dbReference type="InterPro" id="IPR011333">
    <property type="entry name" value="SKP1/BTB/POZ_sf"/>
</dbReference>
<dbReference type="SUPFAM" id="SSF54695">
    <property type="entry name" value="POZ domain"/>
    <property type="match status" value="1"/>
</dbReference>
<dbReference type="Gramene" id="PNT68449">
    <property type="protein sequence ID" value="PNT68449"/>
    <property type="gene ID" value="BRADI_3g40733v3"/>
</dbReference>
<dbReference type="PANTHER" id="PTHR26379">
    <property type="entry name" value="BTB/POZ AND MATH DOMAIN-CONTAINING PROTEIN 1"/>
    <property type="match status" value="1"/>
</dbReference>
<dbReference type="GO" id="GO:0016567">
    <property type="term" value="P:protein ubiquitination"/>
    <property type="evidence" value="ECO:0007669"/>
    <property type="project" value="InterPro"/>
</dbReference>
<proteinExistence type="predicted"/>
<dbReference type="EMBL" id="CM000882">
    <property type="protein sequence ID" value="PNT68449.1"/>
    <property type="molecule type" value="Genomic_DNA"/>
</dbReference>
<dbReference type="OrthoDB" id="6359816at2759"/>
<accession>A0A2K2D2E3</accession>